<dbReference type="InterPro" id="IPR036388">
    <property type="entry name" value="WH-like_DNA-bd_sf"/>
</dbReference>
<dbReference type="Pfam" id="PF11800">
    <property type="entry name" value="RP-C_C"/>
    <property type="match status" value="1"/>
</dbReference>
<organism evidence="4 5">
    <name type="scientific">Alloyangia pacifica</name>
    <dbReference type="NCBI Taxonomy" id="311180"/>
    <lineage>
        <taxon>Bacteria</taxon>
        <taxon>Pseudomonadati</taxon>
        <taxon>Pseudomonadota</taxon>
        <taxon>Alphaproteobacteria</taxon>
        <taxon>Rhodobacterales</taxon>
        <taxon>Roseobacteraceae</taxon>
        <taxon>Alloyangia</taxon>
    </lineage>
</organism>
<dbReference type="SUPFAM" id="SSF46785">
    <property type="entry name" value="Winged helix' DNA-binding domain"/>
    <property type="match status" value="1"/>
</dbReference>
<dbReference type="NCBIfam" id="NF040974">
    <property type="entry name" value="RepABC_RepC"/>
    <property type="match status" value="1"/>
</dbReference>
<dbReference type="EMBL" id="FOZW01000008">
    <property type="protein sequence ID" value="SFT02783.1"/>
    <property type="molecule type" value="Genomic_DNA"/>
</dbReference>
<dbReference type="InterPro" id="IPR011991">
    <property type="entry name" value="ArsR-like_HTH"/>
</dbReference>
<dbReference type="Pfam" id="PF03428">
    <property type="entry name" value="RP-C"/>
    <property type="match status" value="1"/>
</dbReference>
<evidence type="ECO:0000259" key="2">
    <source>
        <dbReference type="Pfam" id="PF03428"/>
    </source>
</evidence>
<dbReference type="InterPro" id="IPR005090">
    <property type="entry name" value="RepC_N"/>
</dbReference>
<dbReference type="AlphaFoldDB" id="A0A1I6UMY4"/>
<evidence type="ECO:0000259" key="3">
    <source>
        <dbReference type="Pfam" id="PF11800"/>
    </source>
</evidence>
<dbReference type="InterPro" id="IPR047611">
    <property type="entry name" value="RepABC_RepC"/>
</dbReference>
<proteinExistence type="predicted"/>
<dbReference type="STRING" id="311180.SAMN04488050_108192"/>
<evidence type="ECO:0000313" key="4">
    <source>
        <dbReference type="EMBL" id="SFT02783.1"/>
    </source>
</evidence>
<reference evidence="5" key="1">
    <citation type="submission" date="2016-10" db="EMBL/GenBank/DDBJ databases">
        <authorList>
            <person name="Varghese N."/>
            <person name="Submissions S."/>
        </authorList>
    </citation>
    <scope>NUCLEOTIDE SEQUENCE [LARGE SCALE GENOMIC DNA]</scope>
    <source>
        <strain evidence="5">DSM 26894</strain>
    </source>
</reference>
<dbReference type="CDD" id="cd00090">
    <property type="entry name" value="HTH_ARSR"/>
    <property type="match status" value="1"/>
</dbReference>
<evidence type="ECO:0000256" key="1">
    <source>
        <dbReference type="SAM" id="MobiDB-lite"/>
    </source>
</evidence>
<gene>
    <name evidence="4" type="ORF">SAMN04488050_108192</name>
</gene>
<name>A0A1I6UMY4_9RHOB</name>
<feature type="domain" description="Plasmid replication protein C C-terminal" evidence="3">
    <location>
        <begin position="281"/>
        <end position="379"/>
    </location>
</feature>
<protein>
    <submittedName>
        <fullName evidence="4">Replication initiation protein RepC</fullName>
    </submittedName>
</protein>
<feature type="compositionally biased region" description="Basic and acidic residues" evidence="1">
    <location>
        <begin position="242"/>
        <end position="266"/>
    </location>
</feature>
<sequence length="390" mass="42714">MSFVKKSMLDTSRHPVGRPVSACLTAQVGSHDKWALLRDLTTAAEDFGLGHRPLSVLKALLSFWPERELPAEPGSAIVFPSNRTLSERLSGMPESTLRRHLAKLVESGIVSRHDSPNGKRFARRAGAEIGIAFGFDLSPLARAAAALERAVAEATLRRERMAVLRARLGMLRQQLLDQEAPEELLEAARLLLRRKCSEEGLRAIVTRLEAEIPAAGSKAAPVEILTHHGRESAQLSASNSQNERHIQESDRSYSDSDSARIAKDAPVESSGSAEKDVRLTLAMIAETCSEYRSFFPDAPKGWHELVAISNRLAPMMGIEPPVLHEAQRIMGAERAAATLLCLLERHEDIRKPGAYLRRLTQIARNGAFSVTSMLSALSRRGNAGNCQLTT</sequence>
<dbReference type="GO" id="GO:0006355">
    <property type="term" value="P:regulation of DNA-templated transcription"/>
    <property type="evidence" value="ECO:0007669"/>
    <property type="project" value="UniProtKB-ARBA"/>
</dbReference>
<dbReference type="Proteomes" id="UP000199392">
    <property type="component" value="Unassembled WGS sequence"/>
</dbReference>
<accession>A0A1I6UMY4</accession>
<feature type="region of interest" description="Disordered" evidence="1">
    <location>
        <begin position="230"/>
        <end position="269"/>
    </location>
</feature>
<dbReference type="InterPro" id="IPR036390">
    <property type="entry name" value="WH_DNA-bd_sf"/>
</dbReference>
<dbReference type="Gene3D" id="1.10.10.10">
    <property type="entry name" value="Winged helix-like DNA-binding domain superfamily/Winged helix DNA-binding domain"/>
    <property type="match status" value="1"/>
</dbReference>
<keyword evidence="5" id="KW-1185">Reference proteome</keyword>
<evidence type="ECO:0000313" key="5">
    <source>
        <dbReference type="Proteomes" id="UP000199392"/>
    </source>
</evidence>
<feature type="domain" description="Plasmid replication protein C N-terminal" evidence="2">
    <location>
        <begin position="29"/>
        <end position="175"/>
    </location>
</feature>
<dbReference type="InterPro" id="IPR021760">
    <property type="entry name" value="RepC_C"/>
</dbReference>